<evidence type="ECO:0000313" key="5">
    <source>
        <dbReference type="Proteomes" id="UP000000305"/>
    </source>
</evidence>
<dbReference type="InParanoid" id="E9FRH5"/>
<keyword evidence="5" id="KW-1185">Reference proteome</keyword>
<evidence type="ECO:0000256" key="2">
    <source>
        <dbReference type="ARBA" id="ARBA00022490"/>
    </source>
</evidence>
<reference evidence="4 5" key="1">
    <citation type="journal article" date="2011" name="Science">
        <title>The ecoresponsive genome of Daphnia pulex.</title>
        <authorList>
            <person name="Colbourne J.K."/>
            <person name="Pfrender M.E."/>
            <person name="Gilbert D."/>
            <person name="Thomas W.K."/>
            <person name="Tucker A."/>
            <person name="Oakley T.H."/>
            <person name="Tokishita S."/>
            <person name="Aerts A."/>
            <person name="Arnold G.J."/>
            <person name="Basu M.K."/>
            <person name="Bauer D.J."/>
            <person name="Caceres C.E."/>
            <person name="Carmel L."/>
            <person name="Casola C."/>
            <person name="Choi J.H."/>
            <person name="Detter J.C."/>
            <person name="Dong Q."/>
            <person name="Dusheyko S."/>
            <person name="Eads B.D."/>
            <person name="Frohlich T."/>
            <person name="Geiler-Samerotte K.A."/>
            <person name="Gerlach D."/>
            <person name="Hatcher P."/>
            <person name="Jogdeo S."/>
            <person name="Krijgsveld J."/>
            <person name="Kriventseva E.V."/>
            <person name="Kultz D."/>
            <person name="Laforsch C."/>
            <person name="Lindquist E."/>
            <person name="Lopez J."/>
            <person name="Manak J.R."/>
            <person name="Muller J."/>
            <person name="Pangilinan J."/>
            <person name="Patwardhan R.P."/>
            <person name="Pitluck S."/>
            <person name="Pritham E.J."/>
            <person name="Rechtsteiner A."/>
            <person name="Rho M."/>
            <person name="Rogozin I.B."/>
            <person name="Sakarya O."/>
            <person name="Salamov A."/>
            <person name="Schaack S."/>
            <person name="Shapiro H."/>
            <person name="Shiga Y."/>
            <person name="Skalitzky C."/>
            <person name="Smith Z."/>
            <person name="Souvorov A."/>
            <person name="Sung W."/>
            <person name="Tang Z."/>
            <person name="Tsuchiya D."/>
            <person name="Tu H."/>
            <person name="Vos H."/>
            <person name="Wang M."/>
            <person name="Wolf Y.I."/>
            <person name="Yamagata H."/>
            <person name="Yamada T."/>
            <person name="Ye Y."/>
            <person name="Shaw J.R."/>
            <person name="Andrews J."/>
            <person name="Crease T.J."/>
            <person name="Tang H."/>
            <person name="Lucas S.M."/>
            <person name="Robertson H.M."/>
            <person name="Bork P."/>
            <person name="Koonin E.V."/>
            <person name="Zdobnov E.M."/>
            <person name="Grigoriev I.V."/>
            <person name="Lynch M."/>
            <person name="Boore J.L."/>
        </authorList>
    </citation>
    <scope>NUCLEOTIDE SEQUENCE [LARGE SCALE GENOMIC DNA]</scope>
</reference>
<dbReference type="GO" id="GO:0003723">
    <property type="term" value="F:RNA binding"/>
    <property type="evidence" value="ECO:0000318"/>
    <property type="project" value="GO_Central"/>
</dbReference>
<feature type="region of interest" description="Disordered" evidence="3">
    <location>
        <begin position="1"/>
        <end position="24"/>
    </location>
</feature>
<evidence type="ECO:0008006" key="6">
    <source>
        <dbReference type="Google" id="ProtNLM"/>
    </source>
</evidence>
<keyword evidence="2" id="KW-0963">Cytoplasm</keyword>
<comment type="subcellular location">
    <subcellularLocation>
        <location evidence="1">Cytoplasm</location>
        <location evidence="1">P-body</location>
    </subcellularLocation>
</comment>
<dbReference type="PANTHER" id="PTHR21551">
    <property type="entry name" value="TOPOISOMERASE II-ASSOCIATED PROTEIN PAT1"/>
    <property type="match status" value="1"/>
</dbReference>
<dbReference type="InterPro" id="IPR039900">
    <property type="entry name" value="Pat1-like"/>
</dbReference>
<proteinExistence type="predicted"/>
<evidence type="ECO:0000256" key="3">
    <source>
        <dbReference type="SAM" id="MobiDB-lite"/>
    </source>
</evidence>
<name>E9FRH5_DAPPU</name>
<organism evidence="4 5">
    <name type="scientific">Daphnia pulex</name>
    <name type="common">Water flea</name>
    <dbReference type="NCBI Taxonomy" id="6669"/>
    <lineage>
        <taxon>Eukaryota</taxon>
        <taxon>Metazoa</taxon>
        <taxon>Ecdysozoa</taxon>
        <taxon>Arthropoda</taxon>
        <taxon>Crustacea</taxon>
        <taxon>Branchiopoda</taxon>
        <taxon>Diplostraca</taxon>
        <taxon>Cladocera</taxon>
        <taxon>Anomopoda</taxon>
        <taxon>Daphniidae</taxon>
        <taxon>Daphnia</taxon>
    </lineage>
</organism>
<dbReference type="Proteomes" id="UP000000305">
    <property type="component" value="Unassembled WGS sequence"/>
</dbReference>
<dbReference type="OMA" id="TIIFQME"/>
<dbReference type="STRING" id="6669.E9FRH5"/>
<dbReference type="OrthoDB" id="8251691at2759"/>
<dbReference type="EMBL" id="GL732523">
    <property type="protein sequence ID" value="EFX90197.1"/>
    <property type="molecule type" value="Genomic_DNA"/>
</dbReference>
<dbReference type="eggNOG" id="KOG4592">
    <property type="taxonomic scope" value="Eukaryota"/>
</dbReference>
<dbReference type="GO" id="GO:0000290">
    <property type="term" value="P:deadenylation-dependent decapping of nuclear-transcribed mRNA"/>
    <property type="evidence" value="ECO:0000318"/>
    <property type="project" value="GO_Central"/>
</dbReference>
<dbReference type="GO" id="GO:0033962">
    <property type="term" value="P:P-body assembly"/>
    <property type="evidence" value="ECO:0000318"/>
    <property type="project" value="GO_Central"/>
</dbReference>
<evidence type="ECO:0000256" key="1">
    <source>
        <dbReference type="ARBA" id="ARBA00004201"/>
    </source>
</evidence>
<sequence>MEDGGFFGFDTSLPPVRRGPKQEIGDVELEDTYDALNDETFGVINADDDWEEEHEKLAEYLGEIPKHDNSKINVEYTLDDFEESAYPGPQPVHLRNAIVDKSGNTEFEADNEDAANVAASVSQMLLDDDDIDTIISRPINYSRMENKLFGQMSPQSSIFNTDIVGSPSTPSIWSTQPSDIRKSSEGSPKVVSVISNGNQVPPIREHNLLQEGLFKTVEELERHLLQQPKRLTMEELERNLLSNRPLPSGSIRSVEEIEAELTRAHPPQQIGMMPPPHLQPYLRLPPPMSMSLPPPIRAPMPHPMHMPLPMPLPRSNGPVPLPHQQNSQWNRRNHENTNQISPSSNDASKSHVNEKRQMFAAENYDDYNGLMSTKEKQWLMSIQINQLISDNPYVEDYYFTVLRLRCLGKLPGRDSNEGPKLIMHDRAKVESRTYAPTQFANSLGKLQVVTYTAPRRIIDVTISQSTPEMGQDPQVAVKDMRKFKQILLDIEKMYVWLLDLEDAEMRVESLPKDTEPGPHHQATIEYQHKLQSFLSAGDRLQQIMLVRKGKVLILRAWNRFSPQFQELIVRTILLNCLILIRRDNIDHVLVRFLPLVNDVLASLEDLQGLVSMARLIDAAQKNSGYTSVTSAKVGLDFISLILCRGTELMPKCSDELTRGQWSAFVHNVGNSIIAAPTALKSDLGLLNLEHFQQVGMEESKLKALKIVLDTLTHAGQEA</sequence>
<dbReference type="AlphaFoldDB" id="E9FRH5"/>
<gene>
    <name evidence="4" type="ORF">DAPPUDRAFT_300176</name>
</gene>
<dbReference type="HOGENOM" id="CLU_433616_0_0_1"/>
<dbReference type="KEGG" id="dpx:DAPPUDRAFT_300176"/>
<dbReference type="GO" id="GO:0000932">
    <property type="term" value="C:P-body"/>
    <property type="evidence" value="ECO:0000318"/>
    <property type="project" value="GO_Central"/>
</dbReference>
<evidence type="ECO:0000313" key="4">
    <source>
        <dbReference type="EMBL" id="EFX90197.1"/>
    </source>
</evidence>
<protein>
    <recommendedName>
        <fullName evidence="6">mRNA decay factor PAT1 domain-containing protein</fullName>
    </recommendedName>
</protein>
<dbReference type="FunCoup" id="E9FRH5">
    <property type="interactions" value="733"/>
</dbReference>
<dbReference type="PANTHER" id="PTHR21551:SF0">
    <property type="entry name" value="PROTEIN ASSOCIATED WITH TOPO II RELATED-1, ISOFORM A"/>
    <property type="match status" value="1"/>
</dbReference>
<dbReference type="PhylomeDB" id="E9FRH5"/>
<accession>E9FRH5</accession>